<keyword evidence="6" id="KW-1185">Reference proteome</keyword>
<dbReference type="Proteomes" id="UP000186079">
    <property type="component" value="Unassembled WGS sequence"/>
</dbReference>
<dbReference type="Proteomes" id="UP000030980">
    <property type="component" value="Unassembled WGS sequence"/>
</dbReference>
<evidence type="ECO:0000313" key="4">
    <source>
        <dbReference type="EMBL" id="KHO66041.1"/>
    </source>
</evidence>
<gene>
    <name evidence="4" type="ORF">PT85_00120</name>
    <name evidence="5" type="ORF">SAMN05421672_11025</name>
</gene>
<feature type="domain" description="Outer membrane protein beta-barrel" evidence="3">
    <location>
        <begin position="7"/>
        <end position="148"/>
    </location>
</feature>
<evidence type="ECO:0000313" key="6">
    <source>
        <dbReference type="Proteomes" id="UP000030980"/>
    </source>
</evidence>
<dbReference type="InterPro" id="IPR027385">
    <property type="entry name" value="Beta-barrel_OMP"/>
</dbReference>
<dbReference type="SUPFAM" id="SSF56925">
    <property type="entry name" value="OMPA-like"/>
    <property type="match status" value="1"/>
</dbReference>
<evidence type="ECO:0000259" key="3">
    <source>
        <dbReference type="Pfam" id="PF13505"/>
    </source>
</evidence>
<dbReference type="STRING" id="706570.PT85_00120"/>
<proteinExistence type="predicted"/>
<reference evidence="5 7" key="2">
    <citation type="submission" date="2017-01" db="EMBL/GenBank/DDBJ databases">
        <authorList>
            <person name="Mah S.A."/>
            <person name="Swanson W.J."/>
            <person name="Moy G.W."/>
            <person name="Vacquier V.D."/>
        </authorList>
    </citation>
    <scope>NUCLEOTIDE SEQUENCE [LARGE SCALE GENOMIC DNA]</scope>
    <source>
        <strain evidence="5 7">ATCC 29606</strain>
    </source>
</reference>
<evidence type="ECO:0000313" key="5">
    <source>
        <dbReference type="EMBL" id="SIQ78208.1"/>
    </source>
</evidence>
<evidence type="ECO:0000313" key="7">
    <source>
        <dbReference type="Proteomes" id="UP000186079"/>
    </source>
</evidence>
<name>A0A0B2DBR9_9PSED</name>
<dbReference type="EMBL" id="FTMC01000010">
    <property type="protein sequence ID" value="SIQ78208.1"/>
    <property type="molecule type" value="Genomic_DNA"/>
</dbReference>
<dbReference type="RefSeq" id="WP_027590834.1">
    <property type="nucleotide sequence ID" value="NZ_FMUP01000008.1"/>
</dbReference>
<dbReference type="Pfam" id="PF13505">
    <property type="entry name" value="OMP_b-brl"/>
    <property type="match status" value="1"/>
</dbReference>
<reference evidence="4 6" key="1">
    <citation type="submission" date="2014-11" db="EMBL/GenBank/DDBJ databases">
        <title>Genome sequence of Pseudomonas tuomuerensis JCM 14085.</title>
        <authorList>
            <person name="Shin S.-K."/>
            <person name="Yi H."/>
        </authorList>
    </citation>
    <scope>NUCLEOTIDE SEQUENCE [LARGE SCALE GENOMIC DNA]</scope>
    <source>
        <strain evidence="4 6">JCM 14085</strain>
    </source>
</reference>
<feature type="chain" id="PRO_5015034507" evidence="2">
    <location>
        <begin position="21"/>
        <end position="165"/>
    </location>
</feature>
<dbReference type="PATRIC" id="fig|706570.3.peg.536"/>
<protein>
    <submittedName>
        <fullName evidence="5">Opacity protein</fullName>
    </submittedName>
</protein>
<accession>A0A0B3BY93</accession>
<sequence length="165" mass="17173">MKLQCTLAALVFGLSTLAQAAPIDDMLASARDNLYVGVNGSLFDDPTVLGLGAHAGAVLHPNLAAEARLGLGLGEDDNLEIDNYFALLAKGILPVDSNLAVYGVAGLARVAYSVDGWWGNASGTESGIALGIGAQYHPTRELTLNAEFLMLPEVEALSLGISHRL</sequence>
<evidence type="ECO:0000256" key="2">
    <source>
        <dbReference type="SAM" id="SignalP"/>
    </source>
</evidence>
<dbReference type="AlphaFoldDB" id="A0A0B2DBR9"/>
<dbReference type="InterPro" id="IPR011250">
    <property type="entry name" value="OMP/PagP_B-barrel"/>
</dbReference>
<feature type="signal peptide" evidence="2">
    <location>
        <begin position="1"/>
        <end position="20"/>
    </location>
</feature>
<organism evidence="4 6">
    <name type="scientific">Pseudomonas flexibilis</name>
    <dbReference type="NCBI Taxonomy" id="706570"/>
    <lineage>
        <taxon>Bacteria</taxon>
        <taxon>Pseudomonadati</taxon>
        <taxon>Pseudomonadota</taxon>
        <taxon>Gammaproteobacteria</taxon>
        <taxon>Pseudomonadales</taxon>
        <taxon>Pseudomonadaceae</taxon>
        <taxon>Pseudomonas</taxon>
    </lineage>
</organism>
<keyword evidence="1 2" id="KW-0732">Signal</keyword>
<dbReference type="EMBL" id="JTAK01000001">
    <property type="protein sequence ID" value="KHO66041.1"/>
    <property type="molecule type" value="Genomic_DNA"/>
</dbReference>
<dbReference type="OrthoDB" id="6386495at2"/>
<evidence type="ECO:0000256" key="1">
    <source>
        <dbReference type="ARBA" id="ARBA00022729"/>
    </source>
</evidence>
<accession>A0A0B2DBR9</accession>
<dbReference type="Gene3D" id="2.40.160.20">
    <property type="match status" value="1"/>
</dbReference>